<comment type="caution">
    <text evidence="10">The sequence shown here is derived from an EMBL/GenBank/DDBJ whole genome shotgun (WGS) entry which is preliminary data.</text>
</comment>
<evidence type="ECO:0000256" key="1">
    <source>
        <dbReference type="ARBA" id="ARBA00001968"/>
    </source>
</evidence>
<accession>A0A0J7JY33</accession>
<dbReference type="InterPro" id="IPR027805">
    <property type="entry name" value="Transposase_HTH_dom"/>
</dbReference>
<dbReference type="InterPro" id="IPR045249">
    <property type="entry name" value="HARBI1-like"/>
</dbReference>
<evidence type="ECO:0000256" key="6">
    <source>
        <dbReference type="ARBA" id="ARBA00022801"/>
    </source>
</evidence>
<dbReference type="GO" id="GO:0046872">
    <property type="term" value="F:metal ion binding"/>
    <property type="evidence" value="ECO:0007669"/>
    <property type="project" value="UniProtKB-KW"/>
</dbReference>
<evidence type="ECO:0000313" key="11">
    <source>
        <dbReference type="Proteomes" id="UP000036403"/>
    </source>
</evidence>
<gene>
    <name evidence="10" type="ORF">RF55_21194</name>
</gene>
<dbReference type="PaxDb" id="67767-A0A0J7JY33"/>
<dbReference type="GO" id="GO:0016787">
    <property type="term" value="F:hydrolase activity"/>
    <property type="evidence" value="ECO:0007669"/>
    <property type="project" value="UniProtKB-KW"/>
</dbReference>
<reference evidence="10 11" key="1">
    <citation type="submission" date="2015-04" db="EMBL/GenBank/DDBJ databases">
        <title>Lasius niger genome sequencing.</title>
        <authorList>
            <person name="Konorov E.A."/>
            <person name="Nikitin M.A."/>
            <person name="Kirill M.V."/>
            <person name="Chang P."/>
        </authorList>
    </citation>
    <scope>NUCLEOTIDE SEQUENCE [LARGE SCALE GENOMIC DNA]</scope>
    <source>
        <tissue evidence="10">Whole</tissue>
    </source>
</reference>
<dbReference type="Proteomes" id="UP000036403">
    <property type="component" value="Unassembled WGS sequence"/>
</dbReference>
<dbReference type="GO" id="GO:0005634">
    <property type="term" value="C:nucleus"/>
    <property type="evidence" value="ECO:0007669"/>
    <property type="project" value="UniProtKB-SubCell"/>
</dbReference>
<evidence type="ECO:0000259" key="8">
    <source>
        <dbReference type="Pfam" id="PF13359"/>
    </source>
</evidence>
<dbReference type="OrthoDB" id="7551515at2759"/>
<evidence type="ECO:0000256" key="2">
    <source>
        <dbReference type="ARBA" id="ARBA00004123"/>
    </source>
</evidence>
<organism evidence="10 11">
    <name type="scientific">Lasius niger</name>
    <name type="common">Black garden ant</name>
    <dbReference type="NCBI Taxonomy" id="67767"/>
    <lineage>
        <taxon>Eukaryota</taxon>
        <taxon>Metazoa</taxon>
        <taxon>Ecdysozoa</taxon>
        <taxon>Arthropoda</taxon>
        <taxon>Hexapoda</taxon>
        <taxon>Insecta</taxon>
        <taxon>Pterygota</taxon>
        <taxon>Neoptera</taxon>
        <taxon>Endopterygota</taxon>
        <taxon>Hymenoptera</taxon>
        <taxon>Apocrita</taxon>
        <taxon>Aculeata</taxon>
        <taxon>Formicoidea</taxon>
        <taxon>Formicidae</taxon>
        <taxon>Formicinae</taxon>
        <taxon>Lasius</taxon>
        <taxon>Lasius</taxon>
    </lineage>
</organism>
<evidence type="ECO:0000256" key="3">
    <source>
        <dbReference type="ARBA" id="ARBA00006958"/>
    </source>
</evidence>
<dbReference type="AlphaFoldDB" id="A0A0J7JY33"/>
<evidence type="ECO:0000256" key="7">
    <source>
        <dbReference type="ARBA" id="ARBA00023242"/>
    </source>
</evidence>
<keyword evidence="5" id="KW-0479">Metal-binding</keyword>
<keyword evidence="11" id="KW-1185">Reference proteome</keyword>
<dbReference type="Pfam" id="PF13359">
    <property type="entry name" value="DDE_Tnp_4"/>
    <property type="match status" value="1"/>
</dbReference>
<evidence type="ECO:0000313" key="10">
    <source>
        <dbReference type="EMBL" id="KMQ83007.1"/>
    </source>
</evidence>
<protein>
    <submittedName>
        <fullName evidence="10">Nuclease harbi1-like protein</fullName>
    </submittedName>
</protein>
<comment type="cofactor">
    <cofactor evidence="1">
        <name>a divalent metal cation</name>
        <dbReference type="ChEBI" id="CHEBI:60240"/>
    </cofactor>
</comment>
<name>A0A0J7JY33_LASNI</name>
<evidence type="ECO:0000256" key="4">
    <source>
        <dbReference type="ARBA" id="ARBA00022722"/>
    </source>
</evidence>
<dbReference type="GO" id="GO:0004518">
    <property type="term" value="F:nuclease activity"/>
    <property type="evidence" value="ECO:0007669"/>
    <property type="project" value="UniProtKB-KW"/>
</dbReference>
<dbReference type="InterPro" id="IPR027806">
    <property type="entry name" value="HARBI1_dom"/>
</dbReference>
<comment type="subcellular location">
    <subcellularLocation>
        <location evidence="2">Nucleus</location>
    </subcellularLocation>
</comment>
<sequence>MEDSERYRKCLRMTPEMFDWLVNKVSPLIKKQDIHLRPSIPPDERLAVTLRHLATGETQESLSLLFRIGQSTISEIIKETCKTLYTVLKDTYLRFPSTEEEWKAVAAEYGNRWNFSNCIGTMDGKHVVISPPLQSGSLYYNYNDSFSIVLLAVVNPQLRIIYADVGTNGRISDKGV</sequence>
<proteinExistence type="inferred from homology"/>
<dbReference type="STRING" id="67767.A0A0J7JY33"/>
<evidence type="ECO:0000256" key="5">
    <source>
        <dbReference type="ARBA" id="ARBA00022723"/>
    </source>
</evidence>
<dbReference type="PANTHER" id="PTHR22930">
    <property type="match status" value="1"/>
</dbReference>
<evidence type="ECO:0000259" key="9">
    <source>
        <dbReference type="Pfam" id="PF13613"/>
    </source>
</evidence>
<feature type="domain" description="Transposase Helix-turn-helix" evidence="9">
    <location>
        <begin position="40"/>
        <end position="89"/>
    </location>
</feature>
<keyword evidence="6" id="KW-0378">Hydrolase</keyword>
<feature type="domain" description="DDE Tnp4" evidence="8">
    <location>
        <begin position="122"/>
        <end position="176"/>
    </location>
</feature>
<dbReference type="Pfam" id="PF13613">
    <property type="entry name" value="HTH_Tnp_4"/>
    <property type="match status" value="1"/>
</dbReference>
<keyword evidence="7" id="KW-0539">Nucleus</keyword>
<keyword evidence="4" id="KW-0540">Nuclease</keyword>
<dbReference type="EMBL" id="LBMM01021781">
    <property type="protein sequence ID" value="KMQ83007.1"/>
    <property type="molecule type" value="Genomic_DNA"/>
</dbReference>
<dbReference type="PANTHER" id="PTHR22930:SF269">
    <property type="entry name" value="NUCLEASE HARBI1-LIKE PROTEIN"/>
    <property type="match status" value="1"/>
</dbReference>
<comment type="similarity">
    <text evidence="3">Belongs to the HARBI1 family.</text>
</comment>